<evidence type="ECO:0000313" key="4">
    <source>
        <dbReference type="Proteomes" id="UP000018144"/>
    </source>
</evidence>
<dbReference type="eggNOG" id="ENOG502S1M0">
    <property type="taxonomic scope" value="Eukaryota"/>
</dbReference>
<proteinExistence type="predicted"/>
<evidence type="ECO:0000256" key="2">
    <source>
        <dbReference type="SAM" id="Phobius"/>
    </source>
</evidence>
<sequence length="634" mass="70122">MASQANNIANSISSMSGISGSTTPAQMEHADAISPPPGPNEKSARTHVNNATDTEDTERLNAGPVSNDVVSKRTPEMIQKQLKKTSMKLVSRFIIDLVLWASFILAVMYTEQLGSLSRMKKHLFNAVGVGLPLMLGLNYNSSFQAMAGIMRWKILASAKFTLKEADLILSLDSFLTVFKLGSLWWKQCVNKTGANRKAVYFGRALACITWVILTLGSQIGVGLLGLTYDFNSDGVDALLLEKGPITITNLTTFSLKDDINANEDQYRAHQYGDLSDQIVENKNIAAPTQDFDEQPLYGVNLTVYSVDGTRDWIYRFRDWSGESSNNVRQYAVATTRYVTVSTKCSIYTYKSYAELSNTSTLLNWTKIEQDNISVDSATFVNFDVDPQKSACGARCARIGGVSTDWGETQWNTTECDIHVSTVFNTGGNTYYDMDDKMARIAAGSIAMDGIPRKTTSVSTGDISLNVAQFARYNNRTSWGGDFLEREEVERRVGRFAIGSIAMLDFYGRSHNEPIEGKKVLVGVKLTAKRPQLWVVMGLLVGVHMALIPIVLWIGNTIPSTDGSHLSTALLLKPVILAAEAEIIELQNDNDGVTIPSRAKEYHQKIQYKTEYDASKGGDRFELRLFKEPGREPQT</sequence>
<feature type="compositionally biased region" description="Low complexity" evidence="1">
    <location>
        <begin position="1"/>
        <end position="21"/>
    </location>
</feature>
<dbReference type="OMA" id="VFECTIT"/>
<protein>
    <submittedName>
        <fullName evidence="3">Uncharacterized protein</fullName>
    </submittedName>
</protein>
<dbReference type="Proteomes" id="UP000018144">
    <property type="component" value="Unassembled WGS sequence"/>
</dbReference>
<feature type="transmembrane region" description="Helical" evidence="2">
    <location>
        <begin position="122"/>
        <end position="141"/>
    </location>
</feature>
<evidence type="ECO:0000256" key="1">
    <source>
        <dbReference type="SAM" id="MobiDB-lite"/>
    </source>
</evidence>
<dbReference type="AlphaFoldDB" id="U4LCS3"/>
<feature type="region of interest" description="Disordered" evidence="1">
    <location>
        <begin position="1"/>
        <end position="47"/>
    </location>
</feature>
<feature type="transmembrane region" description="Helical" evidence="2">
    <location>
        <begin position="532"/>
        <end position="554"/>
    </location>
</feature>
<dbReference type="EMBL" id="HF935393">
    <property type="protein sequence ID" value="CCX29894.1"/>
    <property type="molecule type" value="Genomic_DNA"/>
</dbReference>
<dbReference type="OrthoDB" id="3596604at2759"/>
<organism evidence="3 4">
    <name type="scientific">Pyronema omphalodes (strain CBS 100304)</name>
    <name type="common">Pyronema confluens</name>
    <dbReference type="NCBI Taxonomy" id="1076935"/>
    <lineage>
        <taxon>Eukaryota</taxon>
        <taxon>Fungi</taxon>
        <taxon>Dikarya</taxon>
        <taxon>Ascomycota</taxon>
        <taxon>Pezizomycotina</taxon>
        <taxon>Pezizomycetes</taxon>
        <taxon>Pezizales</taxon>
        <taxon>Pyronemataceae</taxon>
        <taxon>Pyronema</taxon>
    </lineage>
</organism>
<keyword evidence="2" id="KW-1133">Transmembrane helix</keyword>
<reference evidence="3 4" key="1">
    <citation type="journal article" date="2013" name="PLoS Genet.">
        <title>The genome and development-dependent transcriptomes of Pyronema confluens: a window into fungal evolution.</title>
        <authorList>
            <person name="Traeger S."/>
            <person name="Altegoer F."/>
            <person name="Freitag M."/>
            <person name="Gabaldon T."/>
            <person name="Kempken F."/>
            <person name="Kumar A."/>
            <person name="Marcet-Houben M."/>
            <person name="Poggeler S."/>
            <person name="Stajich J.E."/>
            <person name="Nowrousian M."/>
        </authorList>
    </citation>
    <scope>NUCLEOTIDE SEQUENCE [LARGE SCALE GENOMIC DNA]</scope>
    <source>
        <strain evidence="4">CBS 100304</strain>
        <tissue evidence="3">Vegetative mycelium</tissue>
    </source>
</reference>
<accession>U4LCS3</accession>
<keyword evidence="4" id="KW-1185">Reference proteome</keyword>
<keyword evidence="2" id="KW-0812">Transmembrane</keyword>
<gene>
    <name evidence="3" type="ORF">PCON_07691</name>
</gene>
<evidence type="ECO:0000313" key="3">
    <source>
        <dbReference type="EMBL" id="CCX29894.1"/>
    </source>
</evidence>
<name>U4LCS3_PYROM</name>
<feature type="transmembrane region" description="Helical" evidence="2">
    <location>
        <begin position="89"/>
        <end position="110"/>
    </location>
</feature>
<keyword evidence="2" id="KW-0472">Membrane</keyword>